<evidence type="ECO:0000313" key="2">
    <source>
        <dbReference type="Proteomes" id="UP000028875"/>
    </source>
</evidence>
<dbReference type="RefSeq" id="WP_038246827.1">
    <property type="nucleotide sequence ID" value="NZ_BNER01000008.1"/>
</dbReference>
<dbReference type="OrthoDB" id="9955398at2"/>
<protein>
    <submittedName>
        <fullName evidence="1">Uncharacterized protein</fullName>
    </submittedName>
</protein>
<proteinExistence type="predicted"/>
<gene>
    <name evidence="1" type="ORF">BN990_04253</name>
</gene>
<dbReference type="AlphaFoldDB" id="A0A024QH99"/>
<keyword evidence="2" id="KW-1185">Reference proteome</keyword>
<organism evidence="1 2">
    <name type="scientific">Virgibacillus massiliensis</name>
    <dbReference type="NCBI Taxonomy" id="1462526"/>
    <lineage>
        <taxon>Bacteria</taxon>
        <taxon>Bacillati</taxon>
        <taxon>Bacillota</taxon>
        <taxon>Bacilli</taxon>
        <taxon>Bacillales</taxon>
        <taxon>Bacillaceae</taxon>
        <taxon>Virgibacillus</taxon>
    </lineage>
</organism>
<name>A0A024QH99_9BACI</name>
<dbReference type="STRING" id="1462526.BN990_04253"/>
<evidence type="ECO:0000313" key="1">
    <source>
        <dbReference type="EMBL" id="CDQ41874.1"/>
    </source>
</evidence>
<comment type="caution">
    <text evidence="1">The sequence shown here is derived from an EMBL/GenBank/DDBJ whole genome shotgun (WGS) entry which is preliminary data.</text>
</comment>
<reference evidence="1 2" key="1">
    <citation type="submission" date="2014-03" db="EMBL/GenBank/DDBJ databases">
        <authorList>
            <person name="Urmite Genomes U."/>
        </authorList>
    </citation>
    <scope>NUCLEOTIDE SEQUENCE [LARGE SCALE GENOMIC DNA]</scope>
    <source>
        <strain evidence="1 2">Vm-5</strain>
    </source>
</reference>
<sequence length="107" mass="13118">MNFKLDTFIDRLDQKESLPFDQVKMHERLILIDEHIDNHEVITEDFLDFFTAEELEWYYNFIEYWPSIEAEIEPEDYDHEMMQYSQTIELINEISDMKGIQKEVTFI</sequence>
<reference evidence="2" key="2">
    <citation type="submission" date="2014-05" db="EMBL/GenBank/DDBJ databases">
        <title>Draft genome sequence of Virgibacillus massiliensis Vm-5.</title>
        <authorList>
            <person name="Khelaifia S."/>
            <person name="Croce O."/>
            <person name="Lagier J.C."/>
            <person name="Raoult D."/>
        </authorList>
    </citation>
    <scope>NUCLEOTIDE SEQUENCE [LARGE SCALE GENOMIC DNA]</scope>
    <source>
        <strain evidence="2">Vm-5</strain>
    </source>
</reference>
<dbReference type="EMBL" id="CCDP010000003">
    <property type="protein sequence ID" value="CDQ41874.1"/>
    <property type="molecule type" value="Genomic_DNA"/>
</dbReference>
<accession>A0A024QH99</accession>
<dbReference type="Proteomes" id="UP000028875">
    <property type="component" value="Unassembled WGS sequence"/>
</dbReference>